<dbReference type="RefSeq" id="WP_104056742.1">
    <property type="nucleotide sequence ID" value="NZ_PREZ01000002.1"/>
</dbReference>
<evidence type="ECO:0000256" key="1">
    <source>
        <dbReference type="SAM" id="Phobius"/>
    </source>
</evidence>
<dbReference type="AlphaFoldDB" id="A0A2S5GEB2"/>
<sequence>MKNQLVIGVIIVFFAVFPFQNVKASSEFDTILQLVSAGNYEESVKHLHGWFTHIEAADQEALLMSFENVIADLSSEELSSEDKLVNVWSFIAAAEYETSNSTDYLRFMTAQLDRLWLLDKGTGSKLTEMKQIYEAMTPALQLVLAENDLKTMRALAEPVSSQLFIGTDKIPVFEQWIQKQSVGADVVTVSIVTGSVVIISLTYASWRKYVGEKRRKRIRNHND</sequence>
<reference evidence="2 3" key="1">
    <citation type="submission" date="2018-02" db="EMBL/GenBank/DDBJ databases">
        <title>Jeotgalibacillus proteolyticum sp. nov. a protease producing bacterium isolated from ocean sediments of Laizhou Bay.</title>
        <authorList>
            <person name="Li Y."/>
        </authorList>
    </citation>
    <scope>NUCLEOTIDE SEQUENCE [LARGE SCALE GENOMIC DNA]</scope>
    <source>
        <strain evidence="2 3">22-7</strain>
    </source>
</reference>
<evidence type="ECO:0008006" key="4">
    <source>
        <dbReference type="Google" id="ProtNLM"/>
    </source>
</evidence>
<accession>A0A2S5GEB2</accession>
<organism evidence="2 3">
    <name type="scientific">Jeotgalibacillus proteolyticus</name>
    <dbReference type="NCBI Taxonomy" id="2082395"/>
    <lineage>
        <taxon>Bacteria</taxon>
        <taxon>Bacillati</taxon>
        <taxon>Bacillota</taxon>
        <taxon>Bacilli</taxon>
        <taxon>Bacillales</taxon>
        <taxon>Caryophanaceae</taxon>
        <taxon>Jeotgalibacillus</taxon>
    </lineage>
</organism>
<dbReference type="InterPro" id="IPR014231">
    <property type="entry name" value="Spore_YpjB"/>
</dbReference>
<proteinExistence type="predicted"/>
<dbReference type="EMBL" id="PREZ01000002">
    <property type="protein sequence ID" value="PPA71251.1"/>
    <property type="molecule type" value="Genomic_DNA"/>
</dbReference>
<evidence type="ECO:0000313" key="3">
    <source>
        <dbReference type="Proteomes" id="UP000239047"/>
    </source>
</evidence>
<dbReference type="OrthoDB" id="2988195at2"/>
<gene>
    <name evidence="2" type="ORF">C4B60_04080</name>
</gene>
<protein>
    <recommendedName>
        <fullName evidence="4">Sporulation protein YpjB</fullName>
    </recommendedName>
</protein>
<dbReference type="Proteomes" id="UP000239047">
    <property type="component" value="Unassembled WGS sequence"/>
</dbReference>
<keyword evidence="1" id="KW-1133">Transmembrane helix</keyword>
<dbReference type="Pfam" id="PF09577">
    <property type="entry name" value="Spore_YpjB"/>
    <property type="match status" value="1"/>
</dbReference>
<name>A0A2S5GEB2_9BACL</name>
<keyword evidence="1" id="KW-0812">Transmembrane</keyword>
<keyword evidence="1" id="KW-0472">Membrane</keyword>
<evidence type="ECO:0000313" key="2">
    <source>
        <dbReference type="EMBL" id="PPA71251.1"/>
    </source>
</evidence>
<feature type="transmembrane region" description="Helical" evidence="1">
    <location>
        <begin position="186"/>
        <end position="206"/>
    </location>
</feature>
<keyword evidence="3" id="KW-1185">Reference proteome</keyword>
<comment type="caution">
    <text evidence="2">The sequence shown here is derived from an EMBL/GenBank/DDBJ whole genome shotgun (WGS) entry which is preliminary data.</text>
</comment>